<name>A0A399NQP3_9MICO</name>
<dbReference type="EMBL" id="QWED01001152">
    <property type="protein sequence ID" value="RII96181.1"/>
    <property type="molecule type" value="Genomic_DNA"/>
</dbReference>
<feature type="non-terminal residue" evidence="2">
    <location>
        <position position="1"/>
    </location>
</feature>
<dbReference type="AlphaFoldDB" id="A0A399NQP3"/>
<evidence type="ECO:0000256" key="1">
    <source>
        <dbReference type="SAM" id="MobiDB-lite"/>
    </source>
</evidence>
<gene>
    <name evidence="2" type="ORF">DZF97_17995</name>
</gene>
<dbReference type="PANTHER" id="PTHR32063:SF0">
    <property type="entry name" value="SWARMING MOTILITY PROTEIN SWRC"/>
    <property type="match status" value="1"/>
</dbReference>
<feature type="region of interest" description="Disordered" evidence="1">
    <location>
        <begin position="99"/>
        <end position="125"/>
    </location>
</feature>
<dbReference type="InterPro" id="IPR001036">
    <property type="entry name" value="Acrflvin-R"/>
</dbReference>
<dbReference type="Proteomes" id="UP000265361">
    <property type="component" value="Unassembled WGS sequence"/>
</dbReference>
<proteinExistence type="predicted"/>
<dbReference type="GO" id="GO:0005886">
    <property type="term" value="C:plasma membrane"/>
    <property type="evidence" value="ECO:0007669"/>
    <property type="project" value="TreeGrafter"/>
</dbReference>
<dbReference type="SUPFAM" id="SSF82714">
    <property type="entry name" value="Multidrug efflux transporter AcrB TolC docking domain, DN and DC subdomains"/>
    <property type="match status" value="1"/>
</dbReference>
<protein>
    <submittedName>
        <fullName evidence="2">Efflux RND transporter permease subunit</fullName>
    </submittedName>
</protein>
<accession>A0A399NQP3</accession>
<comment type="caution">
    <text evidence="2">The sequence shown here is derived from an EMBL/GenBank/DDBJ whole genome shotgun (WGS) entry which is preliminary data.</text>
</comment>
<dbReference type="PANTHER" id="PTHR32063">
    <property type="match status" value="1"/>
</dbReference>
<dbReference type="GO" id="GO:0042910">
    <property type="term" value="F:xenobiotic transmembrane transporter activity"/>
    <property type="evidence" value="ECO:0007669"/>
    <property type="project" value="TreeGrafter"/>
</dbReference>
<evidence type="ECO:0000313" key="3">
    <source>
        <dbReference type="Proteomes" id="UP000265361"/>
    </source>
</evidence>
<organism evidence="2 3">
    <name type="scientific">Clavibacter nebraskensis</name>
    <dbReference type="NCBI Taxonomy" id="31963"/>
    <lineage>
        <taxon>Bacteria</taxon>
        <taxon>Bacillati</taxon>
        <taxon>Actinomycetota</taxon>
        <taxon>Actinomycetes</taxon>
        <taxon>Micrococcales</taxon>
        <taxon>Microbacteriaceae</taxon>
        <taxon>Clavibacter</taxon>
    </lineage>
</organism>
<feature type="compositionally biased region" description="Polar residues" evidence="1">
    <location>
        <begin position="106"/>
        <end position="125"/>
    </location>
</feature>
<feature type="non-terminal residue" evidence="2">
    <location>
        <position position="125"/>
    </location>
</feature>
<sequence length="125" mass="12927">RIRTTLPDGIDPVVIAGSIDDLPVIQIAVTSDLSPQDLTAALERSTLADIRKLEGVRDASLLGTVGQRVVITPDPAKVQAEGLTNQAIRDALDANGSLLPAGSVTEDGTTLSVQSGTRLGSTQDL</sequence>
<dbReference type="InterPro" id="IPR027463">
    <property type="entry name" value="AcrB_DN_DC_subdom"/>
</dbReference>
<dbReference type="Gene3D" id="3.30.2090.10">
    <property type="entry name" value="Multidrug efflux transporter AcrB TolC docking domain, DN and DC subdomains"/>
    <property type="match status" value="1"/>
</dbReference>
<dbReference type="Gene3D" id="3.30.70.1430">
    <property type="entry name" value="Multidrug efflux transporter AcrB pore domain"/>
    <property type="match status" value="1"/>
</dbReference>
<reference evidence="2 3" key="1">
    <citation type="submission" date="2018-08" db="EMBL/GenBank/DDBJ databases">
        <title>Genome Sequence of Clavibacter michiganensis Subspecies type strains, and the Atypical Peach-Colored Strains Isolated from Tomato.</title>
        <authorList>
            <person name="Osdaghi E."/>
            <person name="Portier P."/>
            <person name="Briand M."/>
            <person name="Jacques M.-A."/>
        </authorList>
    </citation>
    <scope>NUCLEOTIDE SEQUENCE [LARGE SCALE GENOMIC DNA]</scope>
    <source>
        <strain evidence="2 3">CFBP 7577</strain>
    </source>
</reference>
<evidence type="ECO:0000313" key="2">
    <source>
        <dbReference type="EMBL" id="RII96181.1"/>
    </source>
</evidence>
<dbReference type="Pfam" id="PF00873">
    <property type="entry name" value="ACR_tran"/>
    <property type="match status" value="1"/>
</dbReference>
<dbReference type="Gene3D" id="3.30.70.1320">
    <property type="entry name" value="Multidrug efflux transporter AcrB pore domain like"/>
    <property type="match status" value="1"/>
</dbReference>